<sequence length="377" mass="40370">MTAIHGTCADQFVEVREALASTLDGGLDVGASVAVFLDGEPVVDLWGGYADPERTRPWQRDTITTVWSVTKTMTALCTLILADRGELRLDAPVARYWPEFASAGKDRIEVQHLLGHTAGLPDWDEPLSVDDLCDWDKATALLARQEPRWEPGTVSGYHALTHGYLVGEVVRRVCGRSVGTFFAEEVAGPLGADFRLSLTPEQDHRVAPIITHDRPRPATGRTEAAALPRTMITPEDSWGTRWRRAEIPAVAGYGNARSTAAVQAVLAGGGAAAGRRLLSEAGARAALTVQADGKDLVLGVPLRLGTGYGLNSAEISILPNPNTCWWDGWGGSLVVADLDAGMSVAYVMNQMRGREYIIGDSRGTGVLTAAYRALGRG</sequence>
<dbReference type="EMBL" id="VFML01000002">
    <property type="protein sequence ID" value="TQI94075.1"/>
    <property type="molecule type" value="Genomic_DNA"/>
</dbReference>
<evidence type="ECO:0000259" key="1">
    <source>
        <dbReference type="Pfam" id="PF00144"/>
    </source>
</evidence>
<reference evidence="2 3" key="1">
    <citation type="submission" date="2019-06" db="EMBL/GenBank/DDBJ databases">
        <title>Sequencing the genomes of 1000 actinobacteria strains.</title>
        <authorList>
            <person name="Klenk H.-P."/>
        </authorList>
    </citation>
    <scope>NUCLEOTIDE SEQUENCE [LARGE SCALE GENOMIC DNA]</scope>
    <source>
        <strain evidence="2 3">DSM 45679</strain>
    </source>
</reference>
<dbReference type="PANTHER" id="PTHR43319">
    <property type="entry name" value="BETA-LACTAMASE-RELATED"/>
    <property type="match status" value="1"/>
</dbReference>
<dbReference type="AlphaFoldDB" id="A0A542CTC6"/>
<name>A0A542CTC6_AMYCI</name>
<keyword evidence="3" id="KW-1185">Reference proteome</keyword>
<gene>
    <name evidence="2" type="ORF">FB471_6226</name>
</gene>
<evidence type="ECO:0000313" key="2">
    <source>
        <dbReference type="EMBL" id="TQI94075.1"/>
    </source>
</evidence>
<dbReference type="RefSeq" id="WP_142003350.1">
    <property type="nucleotide sequence ID" value="NZ_VFML01000002.1"/>
</dbReference>
<comment type="caution">
    <text evidence="2">The sequence shown here is derived from an EMBL/GenBank/DDBJ whole genome shotgun (WGS) entry which is preliminary data.</text>
</comment>
<protein>
    <submittedName>
        <fullName evidence="2">CubicO group peptidase (Beta-lactamase class C family)</fullName>
    </submittedName>
</protein>
<dbReference type="Pfam" id="PF00144">
    <property type="entry name" value="Beta-lactamase"/>
    <property type="match status" value="1"/>
</dbReference>
<dbReference type="OrthoDB" id="3422781at2"/>
<feature type="domain" description="Beta-lactamase-related" evidence="1">
    <location>
        <begin position="22"/>
        <end position="353"/>
    </location>
</feature>
<dbReference type="PANTHER" id="PTHR43319:SF3">
    <property type="entry name" value="BETA-LACTAMASE-RELATED DOMAIN-CONTAINING PROTEIN"/>
    <property type="match status" value="1"/>
</dbReference>
<dbReference type="InterPro" id="IPR012338">
    <property type="entry name" value="Beta-lactam/transpept-like"/>
</dbReference>
<evidence type="ECO:0000313" key="3">
    <source>
        <dbReference type="Proteomes" id="UP000320876"/>
    </source>
</evidence>
<dbReference type="SUPFAM" id="SSF56601">
    <property type="entry name" value="beta-lactamase/transpeptidase-like"/>
    <property type="match status" value="1"/>
</dbReference>
<dbReference type="InterPro" id="IPR001466">
    <property type="entry name" value="Beta-lactam-related"/>
</dbReference>
<dbReference type="Gene3D" id="3.40.710.10">
    <property type="entry name" value="DD-peptidase/beta-lactamase superfamily"/>
    <property type="match status" value="1"/>
</dbReference>
<organism evidence="2 3">
    <name type="scientific">Amycolatopsis cihanbeyliensis</name>
    <dbReference type="NCBI Taxonomy" id="1128664"/>
    <lineage>
        <taxon>Bacteria</taxon>
        <taxon>Bacillati</taxon>
        <taxon>Actinomycetota</taxon>
        <taxon>Actinomycetes</taxon>
        <taxon>Pseudonocardiales</taxon>
        <taxon>Pseudonocardiaceae</taxon>
        <taxon>Amycolatopsis</taxon>
    </lineage>
</organism>
<dbReference type="Proteomes" id="UP000320876">
    <property type="component" value="Unassembled WGS sequence"/>
</dbReference>
<dbReference type="InterPro" id="IPR052907">
    <property type="entry name" value="Beta-lactamase/esterase"/>
</dbReference>
<accession>A0A542CTC6</accession>
<proteinExistence type="predicted"/>